<reference evidence="2" key="1">
    <citation type="journal article" date="2011" name="J. Bacteriol.">
        <title>Long-chain N-acyl amino acid synthases are linked to the putative PEP-CTERM/exosortase protein-sorting system in Gram-negative bacteria.</title>
        <authorList>
            <person name="Craig J.W."/>
            <person name="Cherry M.A."/>
            <person name="Brady S.F."/>
        </authorList>
    </citation>
    <scope>NUCLEOTIDE SEQUENCE</scope>
</reference>
<sequence length="420" mass="47419">MFTVSKDSEVKLVETLNAIAEESASWQAVHFHLGGLLEEFKSPYQTKIAVNMVGDLLRSYTGGQYVMLDGSLVVLCRETPQQLVQKLIFQLRYLHMDDPLAYSPDGQENQDFCTYYVLEKEWQKFYDECTRRMTFVAKRMAPTPGGARGKDDNKAEEPPVKIDPSGNSTRTSPFSAARLANVEQDLTHADLSRSVRRQPVCAAIAGSPVRPVFDELYIHIAHLRQLLRADVDFLGNKWLFKYLTEILDERVLYLLRHNPARYLETPISLNLNVQTLMSDSFLDFDAVVKPAVKVSMVLEINVMDVFSDISAFNYVRSSVQKMGYRVCLDGLNSDSILQIDRQRLGCDLVKLQWNADLEADINTPENKALTAAVKQCGPNRVILCRCDSRHAVQYGQAMGISLFQGRHLDMVLNPSAKIAN</sequence>
<dbReference type="InterPro" id="IPR035919">
    <property type="entry name" value="EAL_sf"/>
</dbReference>
<accession>G4WVA8</accession>
<dbReference type="SUPFAM" id="SSF141868">
    <property type="entry name" value="EAL domain-like"/>
    <property type="match status" value="1"/>
</dbReference>
<feature type="region of interest" description="Disordered" evidence="1">
    <location>
        <begin position="140"/>
        <end position="172"/>
    </location>
</feature>
<protein>
    <submittedName>
        <fullName evidence="2">Putative diguanylate phosphodiesterase</fullName>
    </submittedName>
</protein>
<dbReference type="AlphaFoldDB" id="G4WVA8"/>
<proteinExistence type="predicted"/>
<evidence type="ECO:0000313" key="2">
    <source>
        <dbReference type="EMBL" id="AEQ20360.1"/>
    </source>
</evidence>
<organism evidence="2">
    <name type="scientific">uncultured bacterium CSL1</name>
    <dbReference type="NCBI Taxonomy" id="1091565"/>
    <lineage>
        <taxon>Bacteria</taxon>
        <taxon>environmental samples</taxon>
    </lineage>
</organism>
<name>G4WVA8_9BACT</name>
<dbReference type="Gene3D" id="3.20.20.450">
    <property type="entry name" value="EAL domain"/>
    <property type="match status" value="1"/>
</dbReference>
<evidence type="ECO:0000256" key="1">
    <source>
        <dbReference type="SAM" id="MobiDB-lite"/>
    </source>
</evidence>
<dbReference type="EMBL" id="JF429407">
    <property type="protein sequence ID" value="AEQ20360.1"/>
    <property type="molecule type" value="Genomic_DNA"/>
</dbReference>
<feature type="compositionally biased region" description="Basic and acidic residues" evidence="1">
    <location>
        <begin position="148"/>
        <end position="160"/>
    </location>
</feature>